<evidence type="ECO:0000313" key="1">
    <source>
        <dbReference type="EMBL" id="KIO19486.1"/>
    </source>
</evidence>
<evidence type="ECO:0000313" key="2">
    <source>
        <dbReference type="Proteomes" id="UP000054248"/>
    </source>
</evidence>
<dbReference type="AlphaFoldDB" id="A0A0C3Q6M7"/>
<dbReference type="HOGENOM" id="CLU_1054460_0_0_1"/>
<proteinExistence type="predicted"/>
<dbReference type="EMBL" id="KN823218">
    <property type="protein sequence ID" value="KIO19486.1"/>
    <property type="molecule type" value="Genomic_DNA"/>
</dbReference>
<protein>
    <submittedName>
        <fullName evidence="1">Uncharacterized protein</fullName>
    </submittedName>
</protein>
<reference evidence="2" key="2">
    <citation type="submission" date="2015-01" db="EMBL/GenBank/DDBJ databases">
        <title>Evolutionary Origins and Diversification of the Mycorrhizal Mutualists.</title>
        <authorList>
            <consortium name="DOE Joint Genome Institute"/>
            <consortium name="Mycorrhizal Genomics Consortium"/>
            <person name="Kohler A."/>
            <person name="Kuo A."/>
            <person name="Nagy L.G."/>
            <person name="Floudas D."/>
            <person name="Copeland A."/>
            <person name="Barry K.W."/>
            <person name="Cichocki N."/>
            <person name="Veneault-Fourrey C."/>
            <person name="LaButti K."/>
            <person name="Lindquist E.A."/>
            <person name="Lipzen A."/>
            <person name="Lundell T."/>
            <person name="Morin E."/>
            <person name="Murat C."/>
            <person name="Riley R."/>
            <person name="Ohm R."/>
            <person name="Sun H."/>
            <person name="Tunlid A."/>
            <person name="Henrissat B."/>
            <person name="Grigoriev I.V."/>
            <person name="Hibbett D.S."/>
            <person name="Martin F."/>
        </authorList>
    </citation>
    <scope>NUCLEOTIDE SEQUENCE [LARGE SCALE GENOMIC DNA]</scope>
    <source>
        <strain evidence="2">MUT 4182</strain>
    </source>
</reference>
<reference evidence="1 2" key="1">
    <citation type="submission" date="2014-04" db="EMBL/GenBank/DDBJ databases">
        <authorList>
            <consortium name="DOE Joint Genome Institute"/>
            <person name="Kuo A."/>
            <person name="Girlanda M."/>
            <person name="Perotto S."/>
            <person name="Kohler A."/>
            <person name="Nagy L.G."/>
            <person name="Floudas D."/>
            <person name="Copeland A."/>
            <person name="Barry K.W."/>
            <person name="Cichocki N."/>
            <person name="Veneault-Fourrey C."/>
            <person name="LaButti K."/>
            <person name="Lindquist E.A."/>
            <person name="Lipzen A."/>
            <person name="Lundell T."/>
            <person name="Morin E."/>
            <person name="Murat C."/>
            <person name="Sun H."/>
            <person name="Tunlid A."/>
            <person name="Henrissat B."/>
            <person name="Grigoriev I.V."/>
            <person name="Hibbett D.S."/>
            <person name="Martin F."/>
            <person name="Nordberg H.P."/>
            <person name="Cantor M.N."/>
            <person name="Hua S.X."/>
        </authorList>
    </citation>
    <scope>NUCLEOTIDE SEQUENCE [LARGE SCALE GENOMIC DNA]</scope>
    <source>
        <strain evidence="1 2">MUT 4182</strain>
    </source>
</reference>
<name>A0A0C3Q6M7_9AGAM</name>
<accession>A0A0C3Q6M7</accession>
<keyword evidence="2" id="KW-1185">Reference proteome</keyword>
<dbReference type="Proteomes" id="UP000054248">
    <property type="component" value="Unassembled WGS sequence"/>
</dbReference>
<sequence>MAERYRLSFAEAEDFVQAVRRKEWAEQKQFDYRWMAALAAAQMSGPALRWHSSLPRDAQGEWGKLELALLDTFAPSQSPATPSRRFTPSSSPATFDLADKSDFHRLALRKTGHLELAANNPKPERIRYSWPPTRGQPSHAQHGIWKMDAGGSVTPIWPLSPQVTVGAVISTPKIQPATPWSQPKPSLSFWSNPEDQFQAEHIRKNSKRVISDFGYRGIVSKKIWRLQVAPQRLESLEPMEDLSTPGSHESSGFALGATLELSQM</sequence>
<gene>
    <name evidence="1" type="ORF">M407DRAFT_11364</name>
</gene>
<organism evidence="1 2">
    <name type="scientific">Tulasnella calospora MUT 4182</name>
    <dbReference type="NCBI Taxonomy" id="1051891"/>
    <lineage>
        <taxon>Eukaryota</taxon>
        <taxon>Fungi</taxon>
        <taxon>Dikarya</taxon>
        <taxon>Basidiomycota</taxon>
        <taxon>Agaricomycotina</taxon>
        <taxon>Agaricomycetes</taxon>
        <taxon>Cantharellales</taxon>
        <taxon>Tulasnellaceae</taxon>
        <taxon>Tulasnella</taxon>
    </lineage>
</organism>